<dbReference type="InterPro" id="IPR011257">
    <property type="entry name" value="DNA_glycosylase"/>
</dbReference>
<dbReference type="EMBL" id="MLFU01000142">
    <property type="protein sequence ID" value="KAK1478689.1"/>
    <property type="molecule type" value="Genomic_DNA"/>
</dbReference>
<reference evidence="1 2" key="1">
    <citation type="submission" date="2016-10" db="EMBL/GenBank/DDBJ databases">
        <title>The genome sequence of Colletotrichum fioriniae PJ7.</title>
        <authorList>
            <person name="Baroncelli R."/>
        </authorList>
    </citation>
    <scope>NUCLEOTIDE SEQUENCE [LARGE SCALE GENOMIC DNA]</scope>
    <source>
        <strain evidence="1 2">Tom-12</strain>
    </source>
</reference>
<proteinExistence type="predicted"/>
<sequence>MFQLKSAYVYGSLSNWEGIVEGSMERLVEALRPGGMQSKETKIPMQLLDKWDLQHPFNASDEEVVKDVVGYWGLGSNGVFCLMRICLNQDVFAVDTHTYHITGLWG</sequence>
<protein>
    <submittedName>
        <fullName evidence="1">Base excision DNA repair protein</fullName>
    </submittedName>
</protein>
<gene>
    <name evidence="1" type="ORF">CTAM01_14971</name>
</gene>
<evidence type="ECO:0000313" key="1">
    <source>
        <dbReference type="EMBL" id="KAK1478689.1"/>
    </source>
</evidence>
<name>A0ABQ9QMR3_9PEZI</name>
<dbReference type="Proteomes" id="UP001227543">
    <property type="component" value="Unassembled WGS sequence"/>
</dbReference>
<comment type="caution">
    <text evidence="1">The sequence shown here is derived from an EMBL/GenBank/DDBJ whole genome shotgun (WGS) entry which is preliminary data.</text>
</comment>
<dbReference type="GeneID" id="85415208"/>
<accession>A0ABQ9QMR3</accession>
<dbReference type="SUPFAM" id="SSF48150">
    <property type="entry name" value="DNA-glycosylase"/>
    <property type="match status" value="1"/>
</dbReference>
<organism evidence="1 2">
    <name type="scientific">Colletotrichum tamarilloi</name>
    <dbReference type="NCBI Taxonomy" id="1209934"/>
    <lineage>
        <taxon>Eukaryota</taxon>
        <taxon>Fungi</taxon>
        <taxon>Dikarya</taxon>
        <taxon>Ascomycota</taxon>
        <taxon>Pezizomycotina</taxon>
        <taxon>Sordariomycetes</taxon>
        <taxon>Hypocreomycetidae</taxon>
        <taxon>Glomerellales</taxon>
        <taxon>Glomerellaceae</taxon>
        <taxon>Colletotrichum</taxon>
        <taxon>Colletotrichum acutatum species complex</taxon>
    </lineage>
</organism>
<dbReference type="RefSeq" id="XP_060374444.1">
    <property type="nucleotide sequence ID" value="XM_060530970.1"/>
</dbReference>
<keyword evidence="2" id="KW-1185">Reference proteome</keyword>
<evidence type="ECO:0000313" key="2">
    <source>
        <dbReference type="Proteomes" id="UP001227543"/>
    </source>
</evidence>